<gene>
    <name evidence="1" type="ORF">M9458_022262</name>
</gene>
<comment type="caution">
    <text evidence="1">The sequence shown here is derived from an EMBL/GenBank/DDBJ whole genome shotgun (WGS) entry which is preliminary data.</text>
</comment>
<dbReference type="EMBL" id="JAMKFB020000010">
    <property type="protein sequence ID" value="KAL0182887.1"/>
    <property type="molecule type" value="Genomic_DNA"/>
</dbReference>
<name>A0ABD0Q9K7_CIRMR</name>
<accession>A0ABD0Q9K7</accession>
<proteinExistence type="predicted"/>
<protein>
    <submittedName>
        <fullName evidence="1">Uncharacterized protein</fullName>
    </submittedName>
</protein>
<reference evidence="1 2" key="1">
    <citation type="submission" date="2024-05" db="EMBL/GenBank/DDBJ databases">
        <title>Genome sequencing and assembly of Indian major carp, Cirrhinus mrigala (Hamilton, 1822).</title>
        <authorList>
            <person name="Mohindra V."/>
            <person name="Chowdhury L.M."/>
            <person name="Lal K."/>
            <person name="Jena J.K."/>
        </authorList>
    </citation>
    <scope>NUCLEOTIDE SEQUENCE [LARGE SCALE GENOMIC DNA]</scope>
    <source>
        <strain evidence="1">CM1030</strain>
        <tissue evidence="1">Blood</tissue>
    </source>
</reference>
<feature type="non-terminal residue" evidence="1">
    <location>
        <position position="1"/>
    </location>
</feature>
<organism evidence="1 2">
    <name type="scientific">Cirrhinus mrigala</name>
    <name type="common">Mrigala</name>
    <dbReference type="NCBI Taxonomy" id="683832"/>
    <lineage>
        <taxon>Eukaryota</taxon>
        <taxon>Metazoa</taxon>
        <taxon>Chordata</taxon>
        <taxon>Craniata</taxon>
        <taxon>Vertebrata</taxon>
        <taxon>Euteleostomi</taxon>
        <taxon>Actinopterygii</taxon>
        <taxon>Neopterygii</taxon>
        <taxon>Teleostei</taxon>
        <taxon>Ostariophysi</taxon>
        <taxon>Cypriniformes</taxon>
        <taxon>Cyprinidae</taxon>
        <taxon>Labeoninae</taxon>
        <taxon>Labeonini</taxon>
        <taxon>Cirrhinus</taxon>
    </lineage>
</organism>
<sequence length="59" mass="6574">YGPPFPCCAVHKPEPTIDEEPKLAVTNEPSLYGVTELRIAVEPELQVTRLQCLPRDSKP</sequence>
<evidence type="ECO:0000313" key="2">
    <source>
        <dbReference type="Proteomes" id="UP001529510"/>
    </source>
</evidence>
<dbReference type="AlphaFoldDB" id="A0ABD0Q9K7"/>
<feature type="non-terminal residue" evidence="1">
    <location>
        <position position="59"/>
    </location>
</feature>
<dbReference type="Proteomes" id="UP001529510">
    <property type="component" value="Unassembled WGS sequence"/>
</dbReference>
<evidence type="ECO:0000313" key="1">
    <source>
        <dbReference type="EMBL" id="KAL0182887.1"/>
    </source>
</evidence>
<keyword evidence="2" id="KW-1185">Reference proteome</keyword>